<reference evidence="1 2" key="2">
    <citation type="journal article" date="2012" name="Stand. Genomic Sci.">
        <title>Complete genome sequence of the moderately thermophilic mineral-sulfide-oxidizing firmicute Sulfobacillus acidophilus type strain (NAL(T)).</title>
        <authorList>
            <person name="Anderson I."/>
            <person name="Chertkov O."/>
            <person name="Chen A."/>
            <person name="Saunders E."/>
            <person name="Lapidus A."/>
            <person name="Nolan M."/>
            <person name="Lucas S."/>
            <person name="Hammon N."/>
            <person name="Deshpande S."/>
            <person name="Cheng J.F."/>
            <person name="Han C."/>
            <person name="Tapia R."/>
            <person name="Goodwin L.A."/>
            <person name="Pitluck S."/>
            <person name="Liolios K."/>
            <person name="Pagani I."/>
            <person name="Ivanova N."/>
            <person name="Mikhailova N."/>
            <person name="Pati A."/>
            <person name="Palaniappan K."/>
            <person name="Land M."/>
            <person name="Pan C."/>
            <person name="Rohde M."/>
            <person name="Pukall R."/>
            <person name="Goker M."/>
            <person name="Detter J.C."/>
            <person name="Woyke T."/>
            <person name="Bristow J."/>
            <person name="Eisen J.A."/>
            <person name="Markowitz V."/>
            <person name="Hugenholtz P."/>
            <person name="Kyrpides N.C."/>
            <person name="Klenk H.P."/>
            <person name="Mavromatis K."/>
        </authorList>
    </citation>
    <scope>NUCLEOTIDE SEQUENCE [LARGE SCALE GENOMIC DNA]</scope>
    <source>
        <strain evidence="2">ATCC 700253 / DSM 10332 / NAL</strain>
    </source>
</reference>
<keyword evidence="2" id="KW-1185">Reference proteome</keyword>
<protein>
    <submittedName>
        <fullName evidence="1">Uncharacterized protein</fullName>
    </submittedName>
</protein>
<dbReference type="STRING" id="679936.Sulac_1206"/>
<proteinExistence type="predicted"/>
<gene>
    <name evidence="1" type="ordered locus">Sulac_1206</name>
</gene>
<dbReference type="HOGENOM" id="CLU_1331345_0_0_9"/>
<dbReference type="Proteomes" id="UP000005439">
    <property type="component" value="Chromosome"/>
</dbReference>
<dbReference type="AlphaFoldDB" id="G8TV66"/>
<evidence type="ECO:0000313" key="1">
    <source>
        <dbReference type="EMBL" id="AEW04706.1"/>
    </source>
</evidence>
<sequence length="206" mass="23159">MDFVRDYLNQPDQPVDGISLERQLAQQFQTTTLLTDPFRQAHIDSAISNSIIQLFAHWRREANIPTLTISDWAHNTDRFIWYIRGRKGRKAKPWIANHAVQEAIATYIALVTFKEAVLHHGLHTSEGWLLGMRLVLAEYVGSIAGRATKQPELVRHIVAETLDSAFAHHHLETCPSRGALIASTPSPFATDDLDLPPALRRSPKTG</sequence>
<dbReference type="EMBL" id="CP003179">
    <property type="protein sequence ID" value="AEW04706.1"/>
    <property type="molecule type" value="Genomic_DNA"/>
</dbReference>
<organism evidence="1 2">
    <name type="scientific">Sulfobacillus acidophilus (strain ATCC 700253 / DSM 10332 / NAL)</name>
    <dbReference type="NCBI Taxonomy" id="679936"/>
    <lineage>
        <taxon>Bacteria</taxon>
        <taxon>Bacillati</taxon>
        <taxon>Bacillota</taxon>
        <taxon>Clostridia</taxon>
        <taxon>Eubacteriales</taxon>
        <taxon>Clostridiales Family XVII. Incertae Sedis</taxon>
        <taxon>Sulfobacillus</taxon>
    </lineage>
</organism>
<dbReference type="KEGG" id="sap:Sulac_1206"/>
<evidence type="ECO:0000313" key="2">
    <source>
        <dbReference type="Proteomes" id="UP000005439"/>
    </source>
</evidence>
<name>G8TV66_SULAD</name>
<accession>G8TV66</accession>
<reference evidence="2" key="1">
    <citation type="submission" date="2011-12" db="EMBL/GenBank/DDBJ databases">
        <title>The complete genome of chromosome of Sulfobacillus acidophilus DSM 10332.</title>
        <authorList>
            <person name="Lucas S."/>
            <person name="Han J."/>
            <person name="Lapidus A."/>
            <person name="Bruce D."/>
            <person name="Goodwin L."/>
            <person name="Pitluck S."/>
            <person name="Peters L."/>
            <person name="Kyrpides N."/>
            <person name="Mavromatis K."/>
            <person name="Ivanova N."/>
            <person name="Mikhailova N."/>
            <person name="Chertkov O."/>
            <person name="Saunders E."/>
            <person name="Detter J.C."/>
            <person name="Tapia R."/>
            <person name="Han C."/>
            <person name="Land M."/>
            <person name="Hauser L."/>
            <person name="Markowitz V."/>
            <person name="Cheng J.-F."/>
            <person name="Hugenholtz P."/>
            <person name="Woyke T."/>
            <person name="Wu D."/>
            <person name="Pukall R."/>
            <person name="Gehrich-Schroeter G."/>
            <person name="Schneider S."/>
            <person name="Klenk H.-P."/>
            <person name="Eisen J.A."/>
        </authorList>
    </citation>
    <scope>NUCLEOTIDE SEQUENCE [LARGE SCALE GENOMIC DNA]</scope>
    <source>
        <strain evidence="2">ATCC 700253 / DSM 10332 / NAL</strain>
    </source>
</reference>